<dbReference type="AlphaFoldDB" id="A0A843W733"/>
<gene>
    <name evidence="2" type="ORF">Taro_031665</name>
</gene>
<keyword evidence="1" id="KW-1133">Transmembrane helix</keyword>
<evidence type="ECO:0000313" key="3">
    <source>
        <dbReference type="Proteomes" id="UP000652761"/>
    </source>
</evidence>
<dbReference type="Proteomes" id="UP000652761">
    <property type="component" value="Unassembled WGS sequence"/>
</dbReference>
<keyword evidence="1" id="KW-0812">Transmembrane</keyword>
<evidence type="ECO:0000256" key="1">
    <source>
        <dbReference type="SAM" id="Phobius"/>
    </source>
</evidence>
<keyword evidence="3" id="KW-1185">Reference proteome</keyword>
<keyword evidence="1" id="KW-0472">Membrane</keyword>
<sequence length="131" mass="14698">MTLWSVRGAGWFCLWALDLVEVLGGRAYGETLLVLVFDSAGSAEVVFGLTGVVIEAFTLFSLFCFRLLEFLLLWLVRDWLSILSLIHEAHPLLSSGRDTLLQEFVTGRSWWWLFAPCVASSVSCERECSCS</sequence>
<reference evidence="2" key="1">
    <citation type="submission" date="2017-07" db="EMBL/GenBank/DDBJ databases">
        <title>Taro Niue Genome Assembly and Annotation.</title>
        <authorList>
            <person name="Atibalentja N."/>
            <person name="Keating K."/>
            <person name="Fields C.J."/>
        </authorList>
    </citation>
    <scope>NUCLEOTIDE SEQUENCE</scope>
    <source>
        <strain evidence="2">Niue_2</strain>
        <tissue evidence="2">Leaf</tissue>
    </source>
</reference>
<evidence type="ECO:0000313" key="2">
    <source>
        <dbReference type="EMBL" id="MQL98949.1"/>
    </source>
</evidence>
<accession>A0A843W733</accession>
<proteinExistence type="predicted"/>
<comment type="caution">
    <text evidence="2">The sequence shown here is derived from an EMBL/GenBank/DDBJ whole genome shotgun (WGS) entry which is preliminary data.</text>
</comment>
<feature type="non-terminal residue" evidence="2">
    <location>
        <position position="1"/>
    </location>
</feature>
<name>A0A843W733_COLES</name>
<protein>
    <submittedName>
        <fullName evidence="2">Uncharacterized protein</fullName>
    </submittedName>
</protein>
<feature type="transmembrane region" description="Helical" evidence="1">
    <location>
        <begin position="45"/>
        <end position="68"/>
    </location>
</feature>
<organism evidence="2 3">
    <name type="scientific">Colocasia esculenta</name>
    <name type="common">Wild taro</name>
    <name type="synonym">Arum esculentum</name>
    <dbReference type="NCBI Taxonomy" id="4460"/>
    <lineage>
        <taxon>Eukaryota</taxon>
        <taxon>Viridiplantae</taxon>
        <taxon>Streptophyta</taxon>
        <taxon>Embryophyta</taxon>
        <taxon>Tracheophyta</taxon>
        <taxon>Spermatophyta</taxon>
        <taxon>Magnoliopsida</taxon>
        <taxon>Liliopsida</taxon>
        <taxon>Araceae</taxon>
        <taxon>Aroideae</taxon>
        <taxon>Colocasieae</taxon>
        <taxon>Colocasia</taxon>
    </lineage>
</organism>
<dbReference type="EMBL" id="NMUH01002272">
    <property type="protein sequence ID" value="MQL98949.1"/>
    <property type="molecule type" value="Genomic_DNA"/>
</dbReference>